<dbReference type="PROSITE" id="PS50404">
    <property type="entry name" value="GST_NTER"/>
    <property type="match status" value="1"/>
</dbReference>
<dbReference type="PANTHER" id="PTHR44051:SF2">
    <property type="entry name" value="HYPOTHETICAL GLUTATHIONE S-TRANSFERASE LIKE PROTEIN"/>
    <property type="match status" value="1"/>
</dbReference>
<dbReference type="SFLD" id="SFLDG01151">
    <property type="entry name" value="Main.2:_Nu-like"/>
    <property type="match status" value="1"/>
</dbReference>
<dbReference type="Gene3D" id="1.20.1050.10">
    <property type="match status" value="1"/>
</dbReference>
<gene>
    <name evidence="3" type="ORF">LZG35_10470</name>
</gene>
<evidence type="ECO:0000259" key="2">
    <source>
        <dbReference type="PROSITE" id="PS50405"/>
    </source>
</evidence>
<feature type="domain" description="GST N-terminal" evidence="1">
    <location>
        <begin position="1"/>
        <end position="81"/>
    </location>
</feature>
<dbReference type="PROSITE" id="PS50405">
    <property type="entry name" value="GST_CTER"/>
    <property type="match status" value="1"/>
</dbReference>
<dbReference type="InterPro" id="IPR036249">
    <property type="entry name" value="Thioredoxin-like_sf"/>
</dbReference>
<dbReference type="EMBL" id="JAJVKT010000011">
    <property type="protein sequence ID" value="MCE7509058.1"/>
    <property type="molecule type" value="Genomic_DNA"/>
</dbReference>
<dbReference type="CDD" id="cd03056">
    <property type="entry name" value="GST_N_4"/>
    <property type="match status" value="1"/>
</dbReference>
<dbReference type="SFLD" id="SFLDS00019">
    <property type="entry name" value="Glutathione_Transferase_(cytos"/>
    <property type="match status" value="1"/>
</dbReference>
<name>A0A9Q3W4H8_9GAMM</name>
<dbReference type="InterPro" id="IPR010987">
    <property type="entry name" value="Glutathione-S-Trfase_C-like"/>
</dbReference>
<dbReference type="Proteomes" id="UP001107961">
    <property type="component" value="Unassembled WGS sequence"/>
</dbReference>
<evidence type="ECO:0000259" key="1">
    <source>
        <dbReference type="PROSITE" id="PS50404"/>
    </source>
</evidence>
<dbReference type="Gene3D" id="3.40.30.10">
    <property type="entry name" value="Glutaredoxin"/>
    <property type="match status" value="1"/>
</dbReference>
<reference evidence="3" key="1">
    <citation type="submission" date="2022-01" db="EMBL/GenBank/DDBJ databases">
        <authorList>
            <person name="Karlyshev A.V."/>
            <person name="Jaspars M."/>
        </authorList>
    </citation>
    <scope>NUCLEOTIDE SEQUENCE</scope>
    <source>
        <strain evidence="3">AGSA3-2</strain>
    </source>
</reference>
<dbReference type="KEGG" id="axe:P40_06145"/>
<dbReference type="SFLD" id="SFLDG00358">
    <property type="entry name" value="Main_(cytGST)"/>
    <property type="match status" value="1"/>
</dbReference>
<evidence type="ECO:0000313" key="3">
    <source>
        <dbReference type="EMBL" id="MCE7509058.1"/>
    </source>
</evidence>
<sequence length="205" mass="23335">MILYDDPISGNGYKIRLLLALLGIPYQYVPVDILRGESRTPEFLARNPNGRIPVLQLDDGTFLPESNAALFYLSQGTDYWPGDKVEQAQVMQWLFFEQYSHEPNIATARFWLAIKGLEETPFNRQLLEQKHKAGNEALAVMDRHLSTRTFMVGERYSIADIALYAYTHEAHEGGFDLSLYPHVQAWLDRVSGQPGHVTIEQVPKA</sequence>
<dbReference type="SUPFAM" id="SSF47616">
    <property type="entry name" value="GST C-terminal domain-like"/>
    <property type="match status" value="1"/>
</dbReference>
<accession>A0A9Q3W4H8</accession>
<proteinExistence type="predicted"/>
<evidence type="ECO:0000313" key="4">
    <source>
        <dbReference type="Proteomes" id="UP001107961"/>
    </source>
</evidence>
<dbReference type="InterPro" id="IPR004045">
    <property type="entry name" value="Glutathione_S-Trfase_N"/>
</dbReference>
<dbReference type="AlphaFoldDB" id="A0A9Q3W4H8"/>
<dbReference type="InterPro" id="IPR036282">
    <property type="entry name" value="Glutathione-S-Trfase_C_sf"/>
</dbReference>
<dbReference type="Pfam" id="PF13409">
    <property type="entry name" value="GST_N_2"/>
    <property type="match status" value="1"/>
</dbReference>
<dbReference type="InterPro" id="IPR040079">
    <property type="entry name" value="Glutathione_S-Trfase"/>
</dbReference>
<comment type="caution">
    <text evidence="3">The sequence shown here is derived from an EMBL/GenBank/DDBJ whole genome shotgun (WGS) entry which is preliminary data.</text>
</comment>
<dbReference type="Pfam" id="PF00043">
    <property type="entry name" value="GST_C"/>
    <property type="match status" value="1"/>
</dbReference>
<dbReference type="InterPro" id="IPR004046">
    <property type="entry name" value="GST_C"/>
</dbReference>
<keyword evidence="4" id="KW-1185">Reference proteome</keyword>
<dbReference type="PANTHER" id="PTHR44051">
    <property type="entry name" value="GLUTATHIONE S-TRANSFERASE-RELATED"/>
    <property type="match status" value="1"/>
</dbReference>
<dbReference type="GeneID" id="94685991"/>
<dbReference type="RefSeq" id="WP_063141823.1">
    <property type="nucleotide sequence ID" value="NZ_CBDDTQ010000001.1"/>
</dbReference>
<organism evidence="3 4">
    <name type="scientific">Alloalcanivorax xenomutans</name>
    <dbReference type="NCBI Taxonomy" id="1094342"/>
    <lineage>
        <taxon>Bacteria</taxon>
        <taxon>Pseudomonadati</taxon>
        <taxon>Pseudomonadota</taxon>
        <taxon>Gammaproteobacteria</taxon>
        <taxon>Oceanospirillales</taxon>
        <taxon>Alcanivoracaceae</taxon>
        <taxon>Alloalcanivorax</taxon>
    </lineage>
</organism>
<feature type="domain" description="GST C-terminal" evidence="2">
    <location>
        <begin position="83"/>
        <end position="205"/>
    </location>
</feature>
<protein>
    <submittedName>
        <fullName evidence="3">Glutathione S-transferase family protein</fullName>
    </submittedName>
</protein>
<dbReference type="SUPFAM" id="SSF52833">
    <property type="entry name" value="Thioredoxin-like"/>
    <property type="match status" value="1"/>
</dbReference>